<keyword evidence="4 6" id="KW-0949">S-adenosyl-L-methionine</keyword>
<evidence type="ECO:0000256" key="6">
    <source>
        <dbReference type="PROSITE-ProRule" id="PRU01016"/>
    </source>
</evidence>
<accession>K1X4G1</accession>
<comment type="similarity">
    <text evidence="6">Belongs to the class I-like SAM-binding methyltransferase superfamily. C5-methyltransferase family.</text>
</comment>
<organism evidence="7">
    <name type="scientific">uncultured bacterium</name>
    <name type="common">gcode 4</name>
    <dbReference type="NCBI Taxonomy" id="1234023"/>
    <lineage>
        <taxon>Bacteria</taxon>
        <taxon>environmental samples</taxon>
    </lineage>
</organism>
<dbReference type="GO" id="GO:0009307">
    <property type="term" value="P:DNA restriction-modification system"/>
    <property type="evidence" value="ECO:0007669"/>
    <property type="project" value="UniProtKB-KW"/>
</dbReference>
<dbReference type="Gene3D" id="3.40.50.150">
    <property type="entry name" value="Vaccinia Virus protein VP39"/>
    <property type="match status" value="1"/>
</dbReference>
<evidence type="ECO:0000256" key="2">
    <source>
        <dbReference type="ARBA" id="ARBA00022603"/>
    </source>
</evidence>
<sequence length="358" mass="42792">MKKWTIRKIWVSLFSSAWVAETYLKDSWIDVVVANEIVKDRATLHQKIYKDTLMIQWDIMDKEVFSKILNKSWKDIDFLIAWPPCQWVSVAGKNRNLNEMLKDSRNYLIKRVIEFIKLKKPKYIMIENVPAYLKLKLPHKWNLATIIEILQDCFWKEYNVESRVLDSSEYGVPQKRTRAIIKLYKKWLLRWRPKKERKITVKDAIWHLPSLESWEKSSIPHHYARQHTKEHVLWMKHTPSWHSAIENLKYFPAKKDWTRISSYGSSYRRIKWDEPAPTITMRNDAISSQRNVHPWKLKKDWTYSDARVLTPLELMILSSLPKKWAIPVDTPESLIRKCLGECIPPLLVKKVVDCIWKA</sequence>
<dbReference type="GO" id="GO:0044027">
    <property type="term" value="P:negative regulation of gene expression via chromosomal CpG island methylation"/>
    <property type="evidence" value="ECO:0007669"/>
    <property type="project" value="TreeGrafter"/>
</dbReference>
<dbReference type="PROSITE" id="PS51679">
    <property type="entry name" value="SAM_MT_C5"/>
    <property type="match status" value="1"/>
</dbReference>
<dbReference type="GO" id="GO:0003886">
    <property type="term" value="F:DNA (cytosine-5-)-methyltransferase activity"/>
    <property type="evidence" value="ECO:0007669"/>
    <property type="project" value="UniProtKB-EC"/>
</dbReference>
<dbReference type="EC" id="2.1.1.37" evidence="1"/>
<name>K1X4G1_9BACT</name>
<evidence type="ECO:0000256" key="3">
    <source>
        <dbReference type="ARBA" id="ARBA00022679"/>
    </source>
</evidence>
<dbReference type="InterPro" id="IPR029063">
    <property type="entry name" value="SAM-dependent_MTases_sf"/>
</dbReference>
<keyword evidence="2 6" id="KW-0489">Methyltransferase</keyword>
<evidence type="ECO:0000256" key="1">
    <source>
        <dbReference type="ARBA" id="ARBA00011975"/>
    </source>
</evidence>
<feature type="active site" evidence="6">
    <location>
        <position position="85"/>
    </location>
</feature>
<dbReference type="GO" id="GO:0032259">
    <property type="term" value="P:methylation"/>
    <property type="evidence" value="ECO:0007669"/>
    <property type="project" value="UniProtKB-KW"/>
</dbReference>
<keyword evidence="5" id="KW-0680">Restriction system</keyword>
<dbReference type="NCBIfam" id="TIGR00675">
    <property type="entry name" value="dcm"/>
    <property type="match status" value="1"/>
</dbReference>
<dbReference type="Pfam" id="PF00145">
    <property type="entry name" value="DNA_methylase"/>
    <property type="match status" value="1"/>
</dbReference>
<dbReference type="Gene3D" id="3.90.120.10">
    <property type="entry name" value="DNA Methylase, subunit A, domain 2"/>
    <property type="match status" value="1"/>
</dbReference>
<dbReference type="InterPro" id="IPR001525">
    <property type="entry name" value="C5_MeTfrase"/>
</dbReference>
<dbReference type="SUPFAM" id="SSF53335">
    <property type="entry name" value="S-adenosyl-L-methionine-dependent methyltransferases"/>
    <property type="match status" value="1"/>
</dbReference>
<evidence type="ECO:0000256" key="5">
    <source>
        <dbReference type="ARBA" id="ARBA00022747"/>
    </source>
</evidence>
<dbReference type="GO" id="GO:0003677">
    <property type="term" value="F:DNA binding"/>
    <property type="evidence" value="ECO:0007669"/>
    <property type="project" value="TreeGrafter"/>
</dbReference>
<dbReference type="InterPro" id="IPR050390">
    <property type="entry name" value="C5-Methyltransferase"/>
</dbReference>
<reference evidence="7" key="1">
    <citation type="journal article" date="2012" name="Science">
        <title>Fermentation, hydrogen, and sulfur metabolism in multiple uncultivated bacterial phyla.</title>
        <authorList>
            <person name="Wrighton K.C."/>
            <person name="Thomas B.C."/>
            <person name="Sharon I."/>
            <person name="Miller C.S."/>
            <person name="Castelle C.J."/>
            <person name="VerBerkmoes N.C."/>
            <person name="Wilkins M.J."/>
            <person name="Hettich R.L."/>
            <person name="Lipton M.S."/>
            <person name="Williams K.H."/>
            <person name="Long P.E."/>
            <person name="Banfield J.F."/>
        </authorList>
    </citation>
    <scope>NUCLEOTIDE SEQUENCE [LARGE SCALE GENOMIC DNA]</scope>
</reference>
<evidence type="ECO:0000313" key="7">
    <source>
        <dbReference type="EMBL" id="EKD25010.1"/>
    </source>
</evidence>
<gene>
    <name evidence="7" type="ORF">ACD_80C00131G0013</name>
</gene>
<dbReference type="PANTHER" id="PTHR10629">
    <property type="entry name" value="CYTOSINE-SPECIFIC METHYLTRANSFERASE"/>
    <property type="match status" value="1"/>
</dbReference>
<keyword evidence="3 6" id="KW-0808">Transferase</keyword>
<dbReference type="PANTHER" id="PTHR10629:SF52">
    <property type="entry name" value="DNA (CYTOSINE-5)-METHYLTRANSFERASE 1"/>
    <property type="match status" value="1"/>
</dbReference>
<comment type="caution">
    <text evidence="7">The sequence shown here is derived from an EMBL/GenBank/DDBJ whole genome shotgun (WGS) entry which is preliminary data.</text>
</comment>
<dbReference type="EMBL" id="AMFJ01036138">
    <property type="protein sequence ID" value="EKD25010.1"/>
    <property type="molecule type" value="Genomic_DNA"/>
</dbReference>
<dbReference type="AlphaFoldDB" id="K1X4G1"/>
<evidence type="ECO:0000256" key="4">
    <source>
        <dbReference type="ARBA" id="ARBA00022691"/>
    </source>
</evidence>
<protein>
    <recommendedName>
        <fullName evidence="1">DNA (cytosine-5-)-methyltransferase</fullName>
        <ecNumber evidence="1">2.1.1.37</ecNumber>
    </recommendedName>
</protein>
<proteinExistence type="inferred from homology"/>